<dbReference type="EMBL" id="CP103300">
    <property type="protein sequence ID" value="UYM17722.1"/>
    <property type="molecule type" value="Genomic_DNA"/>
</dbReference>
<dbReference type="PANTHER" id="PTHR16320">
    <property type="entry name" value="SPHINGOMYELINASE FAMILY MEMBER"/>
    <property type="match status" value="1"/>
</dbReference>
<evidence type="ECO:0000313" key="2">
    <source>
        <dbReference type="EMBL" id="UYM17722.1"/>
    </source>
</evidence>
<dbReference type="RefSeq" id="WP_262600406.1">
    <property type="nucleotide sequence ID" value="NZ_CP103300.1"/>
</dbReference>
<gene>
    <name evidence="2" type="ORF">NX720_07385</name>
</gene>
<feature type="domain" description="Endonuclease/exonuclease/phosphatase" evidence="1">
    <location>
        <begin position="197"/>
        <end position="375"/>
    </location>
</feature>
<sequence length="487" mass="55239">MKAHIAFIMAILIYHTSAYADYSLYFMNNTYDEITLNNTCDHQLDSPYCRALNSGKLDAFKRVGSHSINYDSGIKKDQDYILKSFFSIPGSENSADNNYFSTTFHGDFFGSHITEVSVYVDGIQHVLLDDKNSFNHVLPDKVGSVEVRHSDGNTYTFYVNAQKDSISIQTIDHLFYAIDKKPTLLSSESDNELTVITYNIKAFPDYIGLALDLNKMDSRVRYLSQADALRKADVLVFQEAWDSGSRDTLKKKLHEIYPHSYDPIPESYHLKLLGSGLLALSRYPITNTAFVNYQDYQTLQGLDRLSNKGAAYFKIDKNGKAYNLITTHAQAGVGNNSIAARREEFKIIKKEIIDNQALAIPPHEPLLVLGDFNTDFYNEKQFGYLQSTLNLDSGNVLKNLFKTPKFSADSDLNLMIAPKDSSRSILDMALPVKDFLQPVSSHSQITPLRALDNNRMYQRSRNAKLYHYGNVELSDHFMVQAKFIFAE</sequence>
<keyword evidence="2" id="KW-0540">Nuclease</keyword>
<name>A0ABY6GY62_9GAMM</name>
<dbReference type="Pfam" id="PF03372">
    <property type="entry name" value="Exo_endo_phos"/>
    <property type="match status" value="1"/>
</dbReference>
<accession>A0ABY6GY62</accession>
<evidence type="ECO:0000313" key="3">
    <source>
        <dbReference type="Proteomes" id="UP001163255"/>
    </source>
</evidence>
<dbReference type="PANTHER" id="PTHR16320:SF23">
    <property type="entry name" value="SPHINGOMYELINASE C 1"/>
    <property type="match status" value="1"/>
</dbReference>
<dbReference type="GO" id="GO:0004519">
    <property type="term" value="F:endonuclease activity"/>
    <property type="evidence" value="ECO:0007669"/>
    <property type="project" value="UniProtKB-KW"/>
</dbReference>
<evidence type="ECO:0000259" key="1">
    <source>
        <dbReference type="Pfam" id="PF03372"/>
    </source>
</evidence>
<keyword evidence="2" id="KW-0255">Endonuclease</keyword>
<protein>
    <submittedName>
        <fullName evidence="2">Endonuclease/exonuclease/phosphatase family protein</fullName>
    </submittedName>
</protein>
<dbReference type="SUPFAM" id="SSF56219">
    <property type="entry name" value="DNase I-like"/>
    <property type="match status" value="1"/>
</dbReference>
<reference evidence="2" key="1">
    <citation type="submission" date="2022-10" db="EMBL/GenBank/DDBJ databases">
        <title>Completed Genome Sequence of two octocoral isolated bacterium, Endozoicomonas euniceicola EF212T and Endozoicomonas gorgoniicola PS125T.</title>
        <authorList>
            <person name="Chiou Y.-J."/>
            <person name="Chen Y.-H."/>
        </authorList>
    </citation>
    <scope>NUCLEOTIDE SEQUENCE</scope>
    <source>
        <strain evidence="2">EF212</strain>
    </source>
</reference>
<keyword evidence="2" id="KW-0378">Hydrolase</keyword>
<dbReference type="InterPro" id="IPR036691">
    <property type="entry name" value="Endo/exonu/phosph_ase_sf"/>
</dbReference>
<organism evidence="2 3">
    <name type="scientific">Endozoicomonas euniceicola</name>
    <dbReference type="NCBI Taxonomy" id="1234143"/>
    <lineage>
        <taxon>Bacteria</taxon>
        <taxon>Pseudomonadati</taxon>
        <taxon>Pseudomonadota</taxon>
        <taxon>Gammaproteobacteria</taxon>
        <taxon>Oceanospirillales</taxon>
        <taxon>Endozoicomonadaceae</taxon>
        <taxon>Endozoicomonas</taxon>
    </lineage>
</organism>
<dbReference type="Gene3D" id="3.60.10.10">
    <property type="entry name" value="Endonuclease/exonuclease/phosphatase"/>
    <property type="match status" value="1"/>
</dbReference>
<dbReference type="InterPro" id="IPR038772">
    <property type="entry name" value="Sph/SMPD2-like"/>
</dbReference>
<dbReference type="Proteomes" id="UP001163255">
    <property type="component" value="Chromosome"/>
</dbReference>
<dbReference type="InterPro" id="IPR005135">
    <property type="entry name" value="Endo/exonuclease/phosphatase"/>
</dbReference>
<proteinExistence type="predicted"/>
<keyword evidence="3" id="KW-1185">Reference proteome</keyword>